<sequence length="132" mass="15491">MVTATIVYLSFLAYLFCFFNVTLEDIEGIYIVSIFSILFIFFYGIPFSILADKAYQRVSQFPLFYNLSIYILGGVLFPVVLSFVLNPDTLVERFDDFNYWYDVEDLWLGLTLSLLFWVVDFALKKTRMFNKG</sequence>
<keyword evidence="1" id="KW-0812">Transmembrane</keyword>
<evidence type="ECO:0008006" key="4">
    <source>
        <dbReference type="Google" id="ProtNLM"/>
    </source>
</evidence>
<feature type="transmembrane region" description="Helical" evidence="1">
    <location>
        <begin position="63"/>
        <end position="86"/>
    </location>
</feature>
<keyword evidence="1" id="KW-0472">Membrane</keyword>
<evidence type="ECO:0000313" key="3">
    <source>
        <dbReference type="Proteomes" id="UP001595843"/>
    </source>
</evidence>
<feature type="transmembrane region" description="Helical" evidence="1">
    <location>
        <begin position="29"/>
        <end position="51"/>
    </location>
</feature>
<reference evidence="3" key="1">
    <citation type="journal article" date="2019" name="Int. J. Syst. Evol. Microbiol.">
        <title>The Global Catalogue of Microorganisms (GCM) 10K type strain sequencing project: providing services to taxonomists for standard genome sequencing and annotation.</title>
        <authorList>
            <consortium name="The Broad Institute Genomics Platform"/>
            <consortium name="The Broad Institute Genome Sequencing Center for Infectious Disease"/>
            <person name="Wu L."/>
            <person name="Ma J."/>
        </authorList>
    </citation>
    <scope>NUCLEOTIDE SEQUENCE [LARGE SCALE GENOMIC DNA]</scope>
    <source>
        <strain evidence="3">IBRC-M 10813</strain>
    </source>
</reference>
<evidence type="ECO:0000313" key="2">
    <source>
        <dbReference type="EMBL" id="MFC4077551.1"/>
    </source>
</evidence>
<keyword evidence="3" id="KW-1185">Reference proteome</keyword>
<evidence type="ECO:0000256" key="1">
    <source>
        <dbReference type="SAM" id="Phobius"/>
    </source>
</evidence>
<keyword evidence="1" id="KW-1133">Transmembrane helix</keyword>
<dbReference type="EMBL" id="JBHSAP010000015">
    <property type="protein sequence ID" value="MFC4077551.1"/>
    <property type="molecule type" value="Genomic_DNA"/>
</dbReference>
<organism evidence="2 3">
    <name type="scientific">Salinithrix halophila</name>
    <dbReference type="NCBI Taxonomy" id="1485204"/>
    <lineage>
        <taxon>Bacteria</taxon>
        <taxon>Bacillati</taxon>
        <taxon>Bacillota</taxon>
        <taxon>Bacilli</taxon>
        <taxon>Bacillales</taxon>
        <taxon>Thermoactinomycetaceae</taxon>
        <taxon>Salinithrix</taxon>
    </lineage>
</organism>
<accession>A0ABV8JFM2</accession>
<gene>
    <name evidence="2" type="ORF">ACFOUO_12155</name>
</gene>
<feature type="transmembrane region" description="Helical" evidence="1">
    <location>
        <begin position="5"/>
        <end position="23"/>
    </location>
</feature>
<proteinExistence type="predicted"/>
<feature type="transmembrane region" description="Helical" evidence="1">
    <location>
        <begin position="106"/>
        <end position="123"/>
    </location>
</feature>
<comment type="caution">
    <text evidence="2">The sequence shown here is derived from an EMBL/GenBank/DDBJ whole genome shotgun (WGS) entry which is preliminary data.</text>
</comment>
<dbReference type="Proteomes" id="UP001595843">
    <property type="component" value="Unassembled WGS sequence"/>
</dbReference>
<protein>
    <recommendedName>
        <fullName evidence="4">ABC-2 type transport system permease protein</fullName>
    </recommendedName>
</protein>
<name>A0ABV8JFM2_9BACL</name>